<protein>
    <recommendedName>
        <fullName evidence="3">CRISP-associated protein Cas1</fullName>
    </recommendedName>
</protein>
<gene>
    <name evidence="1" type="ORF">SAMN06295989_101257</name>
</gene>
<evidence type="ECO:0000313" key="1">
    <source>
        <dbReference type="EMBL" id="SNY00500.1"/>
    </source>
</evidence>
<dbReference type="EMBL" id="OBDR01000001">
    <property type="protein sequence ID" value="SNY00500.1"/>
    <property type="molecule type" value="Genomic_DNA"/>
</dbReference>
<name>A0A285EN96_9EURY</name>
<sequence length="100" mass="12081">MICCLCRLVVLLTRTETYALRLKLTGARKITEEVNQWLNKRAEYRDKQHTWSAILLLKTRGLAQYFVGKRKSVEFMSHVHEIERQDNMEIRQLLLYIFYF</sequence>
<organism evidence="1 2">
    <name type="scientific">Methanohalophilus euhalobius</name>
    <dbReference type="NCBI Taxonomy" id="51203"/>
    <lineage>
        <taxon>Archaea</taxon>
        <taxon>Methanobacteriati</taxon>
        <taxon>Methanobacteriota</taxon>
        <taxon>Stenosarchaea group</taxon>
        <taxon>Methanomicrobia</taxon>
        <taxon>Methanosarcinales</taxon>
        <taxon>Methanosarcinaceae</taxon>
        <taxon>Methanohalophilus</taxon>
    </lineage>
</organism>
<accession>A0A285EN96</accession>
<proteinExistence type="predicted"/>
<reference evidence="2" key="1">
    <citation type="submission" date="2017-09" db="EMBL/GenBank/DDBJ databases">
        <authorList>
            <person name="Varghese N."/>
            <person name="Submissions S."/>
        </authorList>
    </citation>
    <scope>NUCLEOTIDE SEQUENCE [LARGE SCALE GENOMIC DNA]</scope>
    <source>
        <strain evidence="2">WG-1MB</strain>
    </source>
</reference>
<evidence type="ECO:0008006" key="3">
    <source>
        <dbReference type="Google" id="ProtNLM"/>
    </source>
</evidence>
<keyword evidence="2" id="KW-1185">Reference proteome</keyword>
<dbReference type="AlphaFoldDB" id="A0A285EN96"/>
<dbReference type="Proteomes" id="UP000217726">
    <property type="component" value="Unassembled WGS sequence"/>
</dbReference>
<evidence type="ECO:0000313" key="2">
    <source>
        <dbReference type="Proteomes" id="UP000217726"/>
    </source>
</evidence>